<dbReference type="SUPFAM" id="SSF55073">
    <property type="entry name" value="Nucleotide cyclase"/>
    <property type="match status" value="1"/>
</dbReference>
<dbReference type="NCBIfam" id="TIGR00254">
    <property type="entry name" value="GGDEF"/>
    <property type="match status" value="1"/>
</dbReference>
<keyword evidence="4" id="KW-1185">Reference proteome</keyword>
<dbReference type="CDD" id="cd01949">
    <property type="entry name" value="GGDEF"/>
    <property type="match status" value="1"/>
</dbReference>
<dbReference type="SMART" id="SM00267">
    <property type="entry name" value="GGDEF"/>
    <property type="match status" value="1"/>
</dbReference>
<gene>
    <name evidence="3" type="ORF">GGR88_001823</name>
</gene>
<name>A0ABX0XLW0_9SPHN</name>
<dbReference type="InterPro" id="IPR000160">
    <property type="entry name" value="GGDEF_dom"/>
</dbReference>
<evidence type="ECO:0000259" key="2">
    <source>
        <dbReference type="PROSITE" id="PS50887"/>
    </source>
</evidence>
<evidence type="ECO:0000313" key="4">
    <source>
        <dbReference type="Proteomes" id="UP000734218"/>
    </source>
</evidence>
<dbReference type="PANTHER" id="PTHR33121">
    <property type="entry name" value="CYCLIC DI-GMP PHOSPHODIESTERASE PDEF"/>
    <property type="match status" value="1"/>
</dbReference>
<reference evidence="3 4" key="1">
    <citation type="submission" date="2020-03" db="EMBL/GenBank/DDBJ databases">
        <title>Genomic Encyclopedia of Type Strains, Phase IV (KMG-IV): sequencing the most valuable type-strain genomes for metagenomic binning, comparative biology and taxonomic classification.</title>
        <authorList>
            <person name="Goeker M."/>
        </authorList>
    </citation>
    <scope>NUCLEOTIDE SEQUENCE [LARGE SCALE GENOMIC DNA]</scope>
    <source>
        <strain evidence="3 4">DSM 27651</strain>
    </source>
</reference>
<organism evidence="3 4">
    <name type="scientific">Sphingomonas jejuensis</name>
    <dbReference type="NCBI Taxonomy" id="904715"/>
    <lineage>
        <taxon>Bacteria</taxon>
        <taxon>Pseudomonadati</taxon>
        <taxon>Pseudomonadota</taxon>
        <taxon>Alphaproteobacteria</taxon>
        <taxon>Sphingomonadales</taxon>
        <taxon>Sphingomonadaceae</taxon>
        <taxon>Sphingomonas</taxon>
    </lineage>
</organism>
<dbReference type="PANTHER" id="PTHR33121:SF79">
    <property type="entry name" value="CYCLIC DI-GMP PHOSPHODIESTERASE PDED-RELATED"/>
    <property type="match status" value="1"/>
</dbReference>
<proteinExistence type="predicted"/>
<comment type="caution">
    <text evidence="3">The sequence shown here is derived from an EMBL/GenBank/DDBJ whole genome shotgun (WGS) entry which is preliminary data.</text>
</comment>
<sequence length="583" mass="63109">MASRAIKTDGPQLVVLSAPEDGGGDALMADLLDLRRRYLDALPIAAAVLYEKDGGLRVDACNQLFERIDTGAGWSPDDLIGLEPLLDRSGLAPVVSTFLAGRDAQCDLRWSDGDSISGRHFAVRISRVRTLAATEPRCLLTLLDRTAEVQTEKSLRLEMQTDSLTGLLNRSGFTERVEQAIADAAGTGQRHALLILDLRRFGRINESVGALSGDELLITAARRLLRPLRTGDVIARIGANEFGILVRTDETDGGIAVADRLRKVFEQPFRLSELEISVDCAIGSVSVEAELDVDELIRRAQFASKRAKQSGQVEQYQPVAFDRARRRFTLETDLRRAIEGDRLRLAFQPITCLATGRVLGFEALSRWPHDGGMIPPTEFIPVAEESGLIVPLGRWALDHALKTLAAWDAAAAAPQAVSMAVNLSPLQIAQDDVPSLVEHALAKHGVAPRRLIVELTESAIIADPERAMGVMAALRELGVELALDDFGTGYSNLSYLQRLPIDMLKIDRSFVTGMLTDRDKGAIVRAILSLAQAFGLRTTAEGIESPELAALLAALGCTRGQGFLYASPLDSEAAFAYLSDASA</sequence>
<feature type="domain" description="GGDEF" evidence="2">
    <location>
        <begin position="189"/>
        <end position="323"/>
    </location>
</feature>
<dbReference type="PROSITE" id="PS50883">
    <property type="entry name" value="EAL"/>
    <property type="match status" value="1"/>
</dbReference>
<feature type="domain" description="EAL" evidence="1">
    <location>
        <begin position="327"/>
        <end position="582"/>
    </location>
</feature>
<dbReference type="Pfam" id="PF00990">
    <property type="entry name" value="GGDEF"/>
    <property type="match status" value="1"/>
</dbReference>
<accession>A0ABX0XLW0</accession>
<dbReference type="Gene3D" id="3.30.70.270">
    <property type="match status" value="1"/>
</dbReference>
<evidence type="ECO:0000313" key="3">
    <source>
        <dbReference type="EMBL" id="NJC34349.1"/>
    </source>
</evidence>
<dbReference type="Gene3D" id="3.20.20.450">
    <property type="entry name" value="EAL domain"/>
    <property type="match status" value="1"/>
</dbReference>
<dbReference type="InterPro" id="IPR050706">
    <property type="entry name" value="Cyclic-di-GMP_PDE-like"/>
</dbReference>
<dbReference type="InterPro" id="IPR001633">
    <property type="entry name" value="EAL_dom"/>
</dbReference>
<protein>
    <submittedName>
        <fullName evidence="3">Diguanylate cyclase (GGDEF)-like protein</fullName>
    </submittedName>
</protein>
<dbReference type="InterPro" id="IPR029787">
    <property type="entry name" value="Nucleotide_cyclase"/>
</dbReference>
<dbReference type="SMART" id="SM00052">
    <property type="entry name" value="EAL"/>
    <property type="match status" value="1"/>
</dbReference>
<dbReference type="SUPFAM" id="SSF141868">
    <property type="entry name" value="EAL domain-like"/>
    <property type="match status" value="1"/>
</dbReference>
<dbReference type="RefSeq" id="WP_245196482.1">
    <property type="nucleotide sequence ID" value="NZ_JAATJE010000001.1"/>
</dbReference>
<dbReference type="Proteomes" id="UP000734218">
    <property type="component" value="Unassembled WGS sequence"/>
</dbReference>
<dbReference type="Pfam" id="PF00563">
    <property type="entry name" value="EAL"/>
    <property type="match status" value="1"/>
</dbReference>
<dbReference type="InterPro" id="IPR035919">
    <property type="entry name" value="EAL_sf"/>
</dbReference>
<dbReference type="PROSITE" id="PS50887">
    <property type="entry name" value="GGDEF"/>
    <property type="match status" value="1"/>
</dbReference>
<evidence type="ECO:0000259" key="1">
    <source>
        <dbReference type="PROSITE" id="PS50883"/>
    </source>
</evidence>
<dbReference type="EMBL" id="JAATJE010000001">
    <property type="protein sequence ID" value="NJC34349.1"/>
    <property type="molecule type" value="Genomic_DNA"/>
</dbReference>
<dbReference type="InterPro" id="IPR043128">
    <property type="entry name" value="Rev_trsase/Diguanyl_cyclase"/>
</dbReference>
<dbReference type="CDD" id="cd01948">
    <property type="entry name" value="EAL"/>
    <property type="match status" value="1"/>
</dbReference>